<reference evidence="1 2" key="1">
    <citation type="journal article" date="2016" name="Syst. Appl. Microbiol.">
        <title>Pararhizobium polonicum sp. nov. isolated from tumors on stone fruit rootstocks.</title>
        <authorList>
            <person name="Pulawska J."/>
            <person name="Kuzmanovic N."/>
            <person name="Willems A."/>
            <person name="Pothier J.F."/>
        </authorList>
    </citation>
    <scope>NUCLEOTIDE SEQUENCE [LARGE SCALE GENOMIC DNA]</scope>
    <source>
        <strain evidence="1 2">F5.1</strain>
    </source>
</reference>
<dbReference type="OrthoDB" id="8420502at2"/>
<comment type="caution">
    <text evidence="1">The sequence shown here is derived from an EMBL/GenBank/DDBJ whole genome shotgun (WGS) entry which is preliminary data.</text>
</comment>
<sequence length="97" mass="11047">MRTTDHTLDLTLTGTLPAASRQTGLMGVLKSVWRLLRSRNAIGSLHDLDDHQLLDMGLCRHEVREALTSSFFEDPGRHLTRASRNRANTFYRNARLD</sequence>
<proteinExistence type="predicted"/>
<protein>
    <recommendedName>
        <fullName evidence="3">DUF1127 domain-containing protein</fullName>
    </recommendedName>
</protein>
<keyword evidence="2" id="KW-1185">Reference proteome</keyword>
<accession>A0A1C7NUI7</accession>
<dbReference type="Proteomes" id="UP000093111">
    <property type="component" value="Unassembled WGS sequence"/>
</dbReference>
<evidence type="ECO:0008006" key="3">
    <source>
        <dbReference type="Google" id="ProtNLM"/>
    </source>
</evidence>
<dbReference type="RefSeq" id="WP_068957803.1">
    <property type="nucleotide sequence ID" value="NZ_LGLV01000018.1"/>
</dbReference>
<name>A0A1C7NUI7_9HYPH</name>
<gene>
    <name evidence="1" type="ORF">ADU59_25185</name>
</gene>
<dbReference type="EMBL" id="LGLV01000018">
    <property type="protein sequence ID" value="OBZ92685.1"/>
    <property type="molecule type" value="Genomic_DNA"/>
</dbReference>
<evidence type="ECO:0000313" key="1">
    <source>
        <dbReference type="EMBL" id="OBZ92685.1"/>
    </source>
</evidence>
<evidence type="ECO:0000313" key="2">
    <source>
        <dbReference type="Proteomes" id="UP000093111"/>
    </source>
</evidence>
<dbReference type="STRING" id="1612624.ADU59_25185"/>
<organism evidence="1 2">
    <name type="scientific">Pararhizobium polonicum</name>
    <dbReference type="NCBI Taxonomy" id="1612624"/>
    <lineage>
        <taxon>Bacteria</taxon>
        <taxon>Pseudomonadati</taxon>
        <taxon>Pseudomonadota</taxon>
        <taxon>Alphaproteobacteria</taxon>
        <taxon>Hyphomicrobiales</taxon>
        <taxon>Rhizobiaceae</taxon>
        <taxon>Rhizobium/Agrobacterium group</taxon>
        <taxon>Pararhizobium</taxon>
    </lineage>
</organism>
<dbReference type="PATRIC" id="fig|1612624.7.peg.2743"/>
<dbReference type="AlphaFoldDB" id="A0A1C7NUI7"/>